<dbReference type="EMBL" id="BQXU01000031">
    <property type="protein sequence ID" value="GKT49754.1"/>
    <property type="molecule type" value="Genomic_DNA"/>
</dbReference>
<dbReference type="AlphaFoldDB" id="A0AA37UJJ3"/>
<evidence type="ECO:0000256" key="1">
    <source>
        <dbReference type="ARBA" id="ARBA00022723"/>
    </source>
</evidence>
<keyword evidence="4" id="KW-0804">Transcription</keyword>
<gene>
    <name evidence="8" type="ORF">ColSpa_09935</name>
</gene>
<dbReference type="GO" id="GO:0006355">
    <property type="term" value="P:regulation of DNA-templated transcription"/>
    <property type="evidence" value="ECO:0007669"/>
    <property type="project" value="InterPro"/>
</dbReference>
<keyword evidence="1" id="KW-0479">Metal-binding</keyword>
<evidence type="ECO:0000256" key="3">
    <source>
        <dbReference type="ARBA" id="ARBA00023125"/>
    </source>
</evidence>
<evidence type="ECO:0000256" key="2">
    <source>
        <dbReference type="ARBA" id="ARBA00023015"/>
    </source>
</evidence>
<dbReference type="GO" id="GO:0003677">
    <property type="term" value="F:DNA binding"/>
    <property type="evidence" value="ECO:0007669"/>
    <property type="project" value="UniProtKB-KW"/>
</dbReference>
<name>A0AA37UJJ3_9PEZI</name>
<dbReference type="GO" id="GO:0046872">
    <property type="term" value="F:metal ion binding"/>
    <property type="evidence" value="ECO:0007669"/>
    <property type="project" value="UniProtKB-KW"/>
</dbReference>
<reference evidence="8 9" key="1">
    <citation type="submission" date="2022-03" db="EMBL/GenBank/DDBJ databases">
        <title>Genome data of Colletotrichum spp.</title>
        <authorList>
            <person name="Utami Y.D."/>
            <person name="Hiruma K."/>
        </authorList>
    </citation>
    <scope>NUCLEOTIDE SEQUENCE [LARGE SCALE GENOMIC DNA]</scope>
    <source>
        <strain evidence="8 9">MAFF 239500</strain>
    </source>
</reference>
<feature type="compositionally biased region" description="Polar residues" evidence="6">
    <location>
        <begin position="312"/>
        <end position="324"/>
    </location>
</feature>
<evidence type="ECO:0000256" key="6">
    <source>
        <dbReference type="SAM" id="MobiDB-lite"/>
    </source>
</evidence>
<evidence type="ECO:0000313" key="9">
    <source>
        <dbReference type="Proteomes" id="UP001055115"/>
    </source>
</evidence>
<organism evidence="8 9">
    <name type="scientific">Colletotrichum spaethianum</name>
    <dbReference type="NCBI Taxonomy" id="700344"/>
    <lineage>
        <taxon>Eukaryota</taxon>
        <taxon>Fungi</taxon>
        <taxon>Dikarya</taxon>
        <taxon>Ascomycota</taxon>
        <taxon>Pezizomycotina</taxon>
        <taxon>Sordariomycetes</taxon>
        <taxon>Hypocreomycetidae</taxon>
        <taxon>Glomerellales</taxon>
        <taxon>Glomerellaceae</taxon>
        <taxon>Colletotrichum</taxon>
        <taxon>Colletotrichum spaethianum species complex</taxon>
    </lineage>
</organism>
<feature type="region of interest" description="Disordered" evidence="6">
    <location>
        <begin position="310"/>
        <end position="331"/>
    </location>
</feature>
<evidence type="ECO:0000313" key="8">
    <source>
        <dbReference type="EMBL" id="GKT49754.1"/>
    </source>
</evidence>
<keyword evidence="2" id="KW-0805">Transcription regulation</keyword>
<dbReference type="Pfam" id="PF08493">
    <property type="entry name" value="AflR"/>
    <property type="match status" value="1"/>
</dbReference>
<proteinExistence type="predicted"/>
<keyword evidence="9" id="KW-1185">Reference proteome</keyword>
<keyword evidence="5" id="KW-0539">Nucleus</keyword>
<dbReference type="GO" id="GO:0045122">
    <property type="term" value="P:aflatoxin biosynthetic process"/>
    <property type="evidence" value="ECO:0007669"/>
    <property type="project" value="InterPro"/>
</dbReference>
<protein>
    <recommendedName>
        <fullName evidence="7">Aflatoxin regulatory protein domain-containing protein</fullName>
    </recommendedName>
</protein>
<comment type="caution">
    <text evidence="8">The sequence shown here is derived from an EMBL/GenBank/DDBJ whole genome shotgun (WGS) entry which is preliminary data.</text>
</comment>
<feature type="region of interest" description="Disordered" evidence="6">
    <location>
        <begin position="91"/>
        <end position="128"/>
    </location>
</feature>
<evidence type="ECO:0000256" key="5">
    <source>
        <dbReference type="ARBA" id="ARBA00023242"/>
    </source>
</evidence>
<dbReference type="GeneID" id="73330737"/>
<accession>A0AA37UJJ3</accession>
<feature type="compositionally biased region" description="Low complexity" evidence="6">
    <location>
        <begin position="108"/>
        <end position="128"/>
    </location>
</feature>
<feature type="domain" description="Aflatoxin regulatory protein" evidence="7">
    <location>
        <begin position="153"/>
        <end position="245"/>
    </location>
</feature>
<dbReference type="InterPro" id="IPR013700">
    <property type="entry name" value="AflR"/>
</dbReference>
<dbReference type="Proteomes" id="UP001055115">
    <property type="component" value="Unassembled WGS sequence"/>
</dbReference>
<sequence length="376" mass="40023">MPTRTEYNAHLSSCQMSFTPDLLPLFDPSTADSLGLSDGDTAWMFEPDADPAHEQMQFTDLGSTDIQIPDVPDLELLPSGDIHMHADTDADLGARRDSPGGYQTSNGSSLSVPASRSTSASSPSSSSVAYPGFPLPFQAMTHTGQRQGNLCTSQRCLSAALRILTALHIAHSACLSAHREDPTIPQTRKMETVLSMNKDVIAAMGPILACSCSAKSLVQLPLLSICGNLIAWNRAMISASINQGDDPFLPTTALCAGPTKAPEARVLPQPITIGQHQISGKLGRALHNQVMAGELRILEGLVDALSRRFGETSGSDGASGTSPTAAHARNVNGRETTAQDTHLLQSRGLPPNVHRHIISSLRTRLEHTRGMIFSHG</sequence>
<evidence type="ECO:0000259" key="7">
    <source>
        <dbReference type="Pfam" id="PF08493"/>
    </source>
</evidence>
<evidence type="ECO:0000256" key="4">
    <source>
        <dbReference type="ARBA" id="ARBA00023163"/>
    </source>
</evidence>
<keyword evidence="3" id="KW-0238">DNA-binding</keyword>
<dbReference type="RefSeq" id="XP_049132104.1">
    <property type="nucleotide sequence ID" value="XM_049276147.1"/>
</dbReference>
<dbReference type="GO" id="GO:0005634">
    <property type="term" value="C:nucleus"/>
    <property type="evidence" value="ECO:0007669"/>
    <property type="project" value="InterPro"/>
</dbReference>